<feature type="compositionally biased region" description="Basic and acidic residues" evidence="2">
    <location>
        <begin position="234"/>
        <end position="243"/>
    </location>
</feature>
<feature type="region of interest" description="Disordered" evidence="2">
    <location>
        <begin position="1"/>
        <end position="33"/>
    </location>
</feature>
<evidence type="ECO:0000256" key="1">
    <source>
        <dbReference type="SAM" id="Coils"/>
    </source>
</evidence>
<keyword evidence="4" id="KW-1185">Reference proteome</keyword>
<dbReference type="Proteomes" id="UP001355207">
    <property type="component" value="Chromosome 1"/>
</dbReference>
<dbReference type="RefSeq" id="XP_066072035.1">
    <property type="nucleotide sequence ID" value="XM_066215938.1"/>
</dbReference>
<feature type="coiled-coil region" evidence="1">
    <location>
        <begin position="106"/>
        <end position="175"/>
    </location>
</feature>
<name>A0AAX4JKE6_9TREE</name>
<dbReference type="GeneID" id="91090806"/>
<evidence type="ECO:0008006" key="5">
    <source>
        <dbReference type="Google" id="ProtNLM"/>
    </source>
</evidence>
<keyword evidence="1" id="KW-0175">Coiled coil</keyword>
<dbReference type="AlphaFoldDB" id="A0AAX4JKE6"/>
<dbReference type="EMBL" id="CP144098">
    <property type="protein sequence ID" value="WWC85272.1"/>
    <property type="molecule type" value="Genomic_DNA"/>
</dbReference>
<proteinExistence type="predicted"/>
<feature type="compositionally biased region" description="Basic and acidic residues" evidence="2">
    <location>
        <begin position="203"/>
        <end position="222"/>
    </location>
</feature>
<reference evidence="3 4" key="1">
    <citation type="submission" date="2024-01" db="EMBL/GenBank/DDBJ databases">
        <title>Comparative genomics of Cryptococcus and Kwoniella reveals pathogenesis evolution and contrasting modes of karyotype evolution via chromosome fusion or intercentromeric recombination.</title>
        <authorList>
            <person name="Coelho M.A."/>
            <person name="David-Palma M."/>
            <person name="Shea T."/>
            <person name="Bowers K."/>
            <person name="McGinley-Smith S."/>
            <person name="Mohammad A.W."/>
            <person name="Gnirke A."/>
            <person name="Yurkov A.M."/>
            <person name="Nowrousian M."/>
            <person name="Sun S."/>
            <person name="Cuomo C.A."/>
            <person name="Heitman J."/>
        </authorList>
    </citation>
    <scope>NUCLEOTIDE SEQUENCE [LARGE SCALE GENOMIC DNA]</scope>
    <source>
        <strain evidence="3 4">CBS 6074</strain>
    </source>
</reference>
<organism evidence="3 4">
    <name type="scientific">Kwoniella dendrophila CBS 6074</name>
    <dbReference type="NCBI Taxonomy" id="1295534"/>
    <lineage>
        <taxon>Eukaryota</taxon>
        <taxon>Fungi</taxon>
        <taxon>Dikarya</taxon>
        <taxon>Basidiomycota</taxon>
        <taxon>Agaricomycotina</taxon>
        <taxon>Tremellomycetes</taxon>
        <taxon>Tremellales</taxon>
        <taxon>Cryptococcaceae</taxon>
        <taxon>Kwoniella</taxon>
    </lineage>
</organism>
<evidence type="ECO:0000256" key="2">
    <source>
        <dbReference type="SAM" id="MobiDB-lite"/>
    </source>
</evidence>
<accession>A0AAX4JKE6</accession>
<protein>
    <recommendedName>
        <fullName evidence="5">Pinin/SDK/MemA protein domain-containing protein</fullName>
    </recommendedName>
</protein>
<feature type="compositionally biased region" description="Low complexity" evidence="2">
    <location>
        <begin position="17"/>
        <end position="29"/>
    </location>
</feature>
<gene>
    <name evidence="3" type="ORF">L201_000134</name>
</gene>
<feature type="compositionally biased region" description="Polar residues" evidence="2">
    <location>
        <begin position="244"/>
        <end position="258"/>
    </location>
</feature>
<evidence type="ECO:0000313" key="3">
    <source>
        <dbReference type="EMBL" id="WWC85272.1"/>
    </source>
</evidence>
<feature type="region of interest" description="Disordered" evidence="2">
    <location>
        <begin position="203"/>
        <end position="291"/>
    </location>
</feature>
<sequence>MPSSALPSYYIPPPHITSSSQSSRSTSSTLPKRPSIFDNVVVDLLSAIGNTTTHTETASFRSRSSGNPPKVPPKMALLGVDGELHKLKHSISERNLIDSRRSTKDLKAIDRLMENHRKELKEIQKIKKELEEERRTRQRLEIEKEEMRSKYENRLEETQKANKKALKILMNLQKQEFLKWSKDLRGHLPEIEVGIKKRINNWEKSARSNDNPHKEHKGETRRYTTPQQGIQVQEEDKHVEMIERSSSPESDTATTQKLQKPLRRKPSKNGREKGARFNRMSPIIEKHPYAR</sequence>
<evidence type="ECO:0000313" key="4">
    <source>
        <dbReference type="Proteomes" id="UP001355207"/>
    </source>
</evidence>